<organism evidence="3 4">
    <name type="scientific">Vogesella aquatica</name>
    <dbReference type="NCBI Taxonomy" id="2984206"/>
    <lineage>
        <taxon>Bacteria</taxon>
        <taxon>Pseudomonadati</taxon>
        <taxon>Pseudomonadota</taxon>
        <taxon>Betaproteobacteria</taxon>
        <taxon>Neisseriales</taxon>
        <taxon>Chromobacteriaceae</taxon>
        <taxon>Vogesella</taxon>
    </lineage>
</organism>
<feature type="transmembrane region" description="Helical" evidence="1">
    <location>
        <begin position="44"/>
        <end position="66"/>
    </location>
</feature>
<feature type="chain" id="PRO_5045250160" evidence="2">
    <location>
        <begin position="21"/>
        <end position="135"/>
    </location>
</feature>
<feature type="signal peptide" evidence="2">
    <location>
        <begin position="1"/>
        <end position="20"/>
    </location>
</feature>
<dbReference type="EMBL" id="JAQQLF010000013">
    <property type="protein sequence ID" value="MDC7717845.1"/>
    <property type="molecule type" value="Genomic_DNA"/>
</dbReference>
<reference evidence="3 4" key="1">
    <citation type="submission" date="2023-01" db="EMBL/GenBank/DDBJ databases">
        <title>Novel species of the genus Vogesella isolated from rivers.</title>
        <authorList>
            <person name="Lu H."/>
        </authorList>
    </citation>
    <scope>NUCLEOTIDE SEQUENCE [LARGE SCALE GENOMIC DNA]</scope>
    <source>
        <strain evidence="3 4">DC21W</strain>
    </source>
</reference>
<keyword evidence="1" id="KW-1133">Transmembrane helix</keyword>
<sequence>MKPSTRLLLASLLLAPLASALGRTAALATMTAPGLIMLAPPPGLYWWLSLPLLLALLLAYLPLGWLAAAPHARATLTTLGRCVAAGWPLQLATLWWLGGHAPGTQESALYLLMLATSGAGAALGYTIRRHPWRLA</sequence>
<keyword evidence="4" id="KW-1185">Reference proteome</keyword>
<protein>
    <submittedName>
        <fullName evidence="3">Uncharacterized protein</fullName>
    </submittedName>
</protein>
<feature type="transmembrane region" description="Helical" evidence="1">
    <location>
        <begin position="109"/>
        <end position="127"/>
    </location>
</feature>
<keyword evidence="1" id="KW-0812">Transmembrane</keyword>
<keyword evidence="1" id="KW-0472">Membrane</keyword>
<accession>A0ABT5IZZ8</accession>
<keyword evidence="2" id="KW-0732">Signal</keyword>
<comment type="caution">
    <text evidence="3">The sequence shown here is derived from an EMBL/GenBank/DDBJ whole genome shotgun (WGS) entry which is preliminary data.</text>
</comment>
<dbReference type="RefSeq" id="WP_272752154.1">
    <property type="nucleotide sequence ID" value="NZ_JAQQLF010000013.1"/>
</dbReference>
<evidence type="ECO:0000256" key="1">
    <source>
        <dbReference type="SAM" id="Phobius"/>
    </source>
</evidence>
<proteinExistence type="predicted"/>
<evidence type="ECO:0000313" key="4">
    <source>
        <dbReference type="Proteomes" id="UP001219956"/>
    </source>
</evidence>
<name>A0ABT5IZZ8_9NEIS</name>
<evidence type="ECO:0000256" key="2">
    <source>
        <dbReference type="SAM" id="SignalP"/>
    </source>
</evidence>
<evidence type="ECO:0000313" key="3">
    <source>
        <dbReference type="EMBL" id="MDC7717845.1"/>
    </source>
</evidence>
<gene>
    <name evidence="3" type="ORF">PQU95_11545</name>
</gene>
<feature type="transmembrane region" description="Helical" evidence="1">
    <location>
        <begin position="78"/>
        <end position="97"/>
    </location>
</feature>
<dbReference type="Proteomes" id="UP001219956">
    <property type="component" value="Unassembled WGS sequence"/>
</dbReference>